<accession>A0A401GZX4</accession>
<dbReference type="Pfam" id="PF13881">
    <property type="entry name" value="Rad60-SLD_2"/>
    <property type="match status" value="1"/>
</dbReference>
<evidence type="ECO:0000259" key="2">
    <source>
        <dbReference type="PROSITE" id="PS50053"/>
    </source>
</evidence>
<dbReference type="AlphaFoldDB" id="A0A401GZX4"/>
<dbReference type="PANTHER" id="PTHR13169">
    <property type="entry name" value="UBIQUITIN-LIKE PROTEIN 3 HCG-1 PROTEIN"/>
    <property type="match status" value="1"/>
</dbReference>
<dbReference type="InterPro" id="IPR000626">
    <property type="entry name" value="Ubiquitin-like_dom"/>
</dbReference>
<dbReference type="InParanoid" id="A0A401GZX4"/>
<dbReference type="Gene3D" id="1.10.443.20">
    <property type="entry name" value="Centromere DNA-binding protein complex CBF3 subunit, domain 2"/>
    <property type="match status" value="1"/>
</dbReference>
<dbReference type="EMBL" id="BFAD01000011">
    <property type="protein sequence ID" value="GBE87700.1"/>
    <property type="molecule type" value="Genomic_DNA"/>
</dbReference>
<dbReference type="RefSeq" id="XP_027618613.1">
    <property type="nucleotide sequence ID" value="XM_027762812.1"/>
</dbReference>
<dbReference type="InterPro" id="IPR029071">
    <property type="entry name" value="Ubiquitin-like_domsf"/>
</dbReference>
<dbReference type="Proteomes" id="UP000287166">
    <property type="component" value="Unassembled WGS sequence"/>
</dbReference>
<protein>
    <recommendedName>
        <fullName evidence="2">Ubiquitin-like domain-containing protein</fullName>
    </recommendedName>
</protein>
<dbReference type="InterPro" id="IPR040015">
    <property type="entry name" value="UBL3-like"/>
</dbReference>
<feature type="domain" description="Ubiquitin-like" evidence="2">
    <location>
        <begin position="89"/>
        <end position="157"/>
    </location>
</feature>
<sequence length="853" mass="93768">MSSRPHSSDGRAPRLNAVPSIQDSLPEFHFTSPSEPVLLSIPHPDSFTPLCPSARTSYTRVDVSATDDALGVDDDLVHDHEQAAPHPQVAVTFLLVSGRRRTMSFDPETTVGRVKELAWNAWPNEWQDERPPAPSFLRILYLGKILQDDDTLTQLSFPTWPPSSDAAYLSTSPTSQPPPATIVHLSIRAYAPHGADDAPKKKRRHTVRGPVRSVLSRCFVLSKCHISRSVYASPIGRSLPSARIARSVPRPFLFSPSCGPATPAPTSRHGPLHDAYHYPIYHTRRNTTPLSCSPPICAAVHAAPYPSSAYPRPPPFLSGTRPAAPYFPTRSCTSPSGLARSPRTRMHDYSDLFSLSQFGYALYYTHTQIHSFEVSPPCASAHSSKQSSGSRCFQVSSTEHPPSPPPRTRTGPRAIGMGRKNAPQPMRIVSCAPATTAATIPQKRMFDSAEGGRSADQPSASTVINVGNINGERRDLCSVPLSTTSRLVQSTFVHYTAPEPAPASSLLNDPKLLVMSRHVSAEPSGSSQRECSTLTPPQVPCTNMLPPAVSISVPLNGPLDVHHALSLLEAESHAARVKRVRVDQDDKQTGRSYSRHVENYAAWWAEFDMAHCEQQPNLPPMPTFPVTALKASFFLDHELTREKRRRGGTEVIAGSTVGKSHIAQVISALENWRCNNAYLYKNDPDAQMTLRSDLRIRNIETLSKHNEPKRIEKAQALKAVGSSADTYTQEELVRCSRWCLTDFLGVQYVFVGIRDRAMLLLSATTAFCGNSSRILQWSDLFMSSIPMEDVQPSYRVPVLAALADNAKHNQEGRLDEHGTIRHRNVRVCPVGALAMLFFIVFHVLAPAQGLLPT</sequence>
<organism evidence="3 4">
    <name type="scientific">Sparassis crispa</name>
    <dbReference type="NCBI Taxonomy" id="139825"/>
    <lineage>
        <taxon>Eukaryota</taxon>
        <taxon>Fungi</taxon>
        <taxon>Dikarya</taxon>
        <taxon>Basidiomycota</taxon>
        <taxon>Agaricomycotina</taxon>
        <taxon>Agaricomycetes</taxon>
        <taxon>Polyporales</taxon>
        <taxon>Sparassidaceae</taxon>
        <taxon>Sparassis</taxon>
    </lineage>
</organism>
<dbReference type="PANTHER" id="PTHR13169:SF0">
    <property type="entry name" value="UBIQUITIN-LIKE PROTEIN 3"/>
    <property type="match status" value="1"/>
</dbReference>
<proteinExistence type="predicted"/>
<feature type="compositionally biased region" description="Low complexity" evidence="1">
    <location>
        <begin position="380"/>
        <end position="400"/>
    </location>
</feature>
<dbReference type="SUPFAM" id="SSF54236">
    <property type="entry name" value="Ubiquitin-like"/>
    <property type="match status" value="1"/>
</dbReference>
<dbReference type="GO" id="GO:0003677">
    <property type="term" value="F:DNA binding"/>
    <property type="evidence" value="ECO:0007669"/>
    <property type="project" value="InterPro"/>
</dbReference>
<name>A0A401GZX4_9APHY</name>
<dbReference type="Gene3D" id="3.10.20.90">
    <property type="entry name" value="Phosphatidylinositol 3-kinase Catalytic Subunit, Chain A, domain 1"/>
    <property type="match status" value="1"/>
</dbReference>
<dbReference type="STRING" id="139825.A0A401GZX4"/>
<dbReference type="InterPro" id="IPR039540">
    <property type="entry name" value="UBL3-like_ubiquitin_dom"/>
</dbReference>
<dbReference type="InterPro" id="IPR038279">
    <property type="entry name" value="Ndc10_dom2_sf"/>
</dbReference>
<reference evidence="3 4" key="1">
    <citation type="journal article" date="2018" name="Sci. Rep.">
        <title>Genome sequence of the cauliflower mushroom Sparassis crispa (Hanabiratake) and its association with beneficial usage.</title>
        <authorList>
            <person name="Kiyama R."/>
            <person name="Furutani Y."/>
            <person name="Kawaguchi K."/>
            <person name="Nakanishi T."/>
        </authorList>
    </citation>
    <scope>NUCLEOTIDE SEQUENCE [LARGE SCALE GENOMIC DNA]</scope>
</reference>
<evidence type="ECO:0000256" key="1">
    <source>
        <dbReference type="SAM" id="MobiDB-lite"/>
    </source>
</evidence>
<comment type="caution">
    <text evidence="3">The sequence shown here is derived from an EMBL/GenBank/DDBJ whole genome shotgun (WGS) entry which is preliminary data.</text>
</comment>
<gene>
    <name evidence="3" type="ORF">SCP_1103770</name>
</gene>
<evidence type="ECO:0000313" key="3">
    <source>
        <dbReference type="EMBL" id="GBE87700.1"/>
    </source>
</evidence>
<dbReference type="PROSITE" id="PS50053">
    <property type="entry name" value="UBIQUITIN_2"/>
    <property type="match status" value="1"/>
</dbReference>
<dbReference type="OrthoDB" id="1043111at2759"/>
<dbReference type="GeneID" id="38784617"/>
<evidence type="ECO:0000313" key="4">
    <source>
        <dbReference type="Proteomes" id="UP000287166"/>
    </source>
</evidence>
<feature type="region of interest" description="Disordered" evidence="1">
    <location>
        <begin position="375"/>
        <end position="421"/>
    </location>
</feature>
<keyword evidence="4" id="KW-1185">Reference proteome</keyword>